<dbReference type="PANTHER" id="PTHR48086:SF3">
    <property type="entry name" value="SODIUM_PROLINE SYMPORTER"/>
    <property type="match status" value="1"/>
</dbReference>
<keyword evidence="14" id="KW-0029">Amino-acid transport</keyword>
<dbReference type="GO" id="GO:0005886">
    <property type="term" value="C:plasma membrane"/>
    <property type="evidence" value="ECO:0007669"/>
    <property type="project" value="UniProtKB-SubCell"/>
</dbReference>
<dbReference type="InterPro" id="IPR050277">
    <property type="entry name" value="Sodium:Solute_Symporter"/>
</dbReference>
<keyword evidence="3 14" id="KW-0813">Transport</keyword>
<feature type="transmembrane region" description="Helical" evidence="14">
    <location>
        <begin position="128"/>
        <end position="147"/>
    </location>
</feature>
<feature type="transmembrane region" description="Helical" evidence="14">
    <location>
        <begin position="7"/>
        <end position="28"/>
    </location>
</feature>
<feature type="transmembrane region" description="Helical" evidence="14">
    <location>
        <begin position="159"/>
        <end position="186"/>
    </location>
</feature>
<protein>
    <recommendedName>
        <fullName evidence="14">Sodium/proline symporter</fullName>
    </recommendedName>
    <alternativeName>
        <fullName evidence="14">Proline permease</fullName>
    </alternativeName>
</protein>
<keyword evidence="11 14" id="KW-0739">Sodium transport</keyword>
<dbReference type="FunFam" id="1.20.1730.10:FF:000002">
    <property type="entry name" value="Sodium/proline symporter"/>
    <property type="match status" value="1"/>
</dbReference>
<dbReference type="AlphaFoldDB" id="A0A1M5QMP8"/>
<organism evidence="15 16">
    <name type="scientific">Clostridium grantii DSM 8605</name>
    <dbReference type="NCBI Taxonomy" id="1121316"/>
    <lineage>
        <taxon>Bacteria</taxon>
        <taxon>Bacillati</taxon>
        <taxon>Bacillota</taxon>
        <taxon>Clostridia</taxon>
        <taxon>Eubacteriales</taxon>
        <taxon>Clostridiaceae</taxon>
        <taxon>Clostridium</taxon>
    </lineage>
</organism>
<comment type="function">
    <text evidence="14">Catalyzes the sodium-dependent uptake of extracellular L-proline.</text>
</comment>
<evidence type="ECO:0000256" key="7">
    <source>
        <dbReference type="ARBA" id="ARBA00022989"/>
    </source>
</evidence>
<reference evidence="15 16" key="1">
    <citation type="submission" date="2016-11" db="EMBL/GenBank/DDBJ databases">
        <authorList>
            <person name="Jaros S."/>
            <person name="Januszkiewicz K."/>
            <person name="Wedrychowicz H."/>
        </authorList>
    </citation>
    <scope>NUCLEOTIDE SEQUENCE [LARGE SCALE GENOMIC DNA]</scope>
    <source>
        <strain evidence="15 16">DSM 8605</strain>
    </source>
</reference>
<evidence type="ECO:0000256" key="9">
    <source>
        <dbReference type="ARBA" id="ARBA00023065"/>
    </source>
</evidence>
<dbReference type="CDD" id="cd11475">
    <property type="entry name" value="SLC5sbd_PutP"/>
    <property type="match status" value="1"/>
</dbReference>
<dbReference type="InterPro" id="IPR011851">
    <property type="entry name" value="Na/Pro_symporter"/>
</dbReference>
<keyword evidence="4 14" id="KW-1003">Cell membrane</keyword>
<keyword evidence="10 14" id="KW-0472">Membrane</keyword>
<dbReference type="PROSITE" id="PS00456">
    <property type="entry name" value="NA_SOLUT_SYMP_1"/>
    <property type="match status" value="1"/>
</dbReference>
<dbReference type="GO" id="GO:0031402">
    <property type="term" value="F:sodium ion binding"/>
    <property type="evidence" value="ECO:0007669"/>
    <property type="project" value="UniProtKB-UniRule"/>
</dbReference>
<dbReference type="NCBIfam" id="TIGR00813">
    <property type="entry name" value="sss"/>
    <property type="match status" value="1"/>
</dbReference>
<evidence type="ECO:0000256" key="14">
    <source>
        <dbReference type="RuleBase" id="RU366012"/>
    </source>
</evidence>
<dbReference type="Proteomes" id="UP000184447">
    <property type="component" value="Unassembled WGS sequence"/>
</dbReference>
<keyword evidence="5 14" id="KW-0812">Transmembrane</keyword>
<evidence type="ECO:0000256" key="11">
    <source>
        <dbReference type="ARBA" id="ARBA00023201"/>
    </source>
</evidence>
<evidence type="ECO:0000256" key="13">
    <source>
        <dbReference type="RuleBase" id="RU362091"/>
    </source>
</evidence>
<dbReference type="PROSITE" id="PS50283">
    <property type="entry name" value="NA_SOLUT_SYMP_3"/>
    <property type="match status" value="1"/>
</dbReference>
<keyword evidence="9 14" id="KW-0406">Ion transport</keyword>
<evidence type="ECO:0000313" key="16">
    <source>
        <dbReference type="Proteomes" id="UP000184447"/>
    </source>
</evidence>
<proteinExistence type="inferred from homology"/>
<feature type="transmembrane region" description="Helical" evidence="14">
    <location>
        <begin position="372"/>
        <end position="391"/>
    </location>
</feature>
<dbReference type="NCBIfam" id="TIGR02121">
    <property type="entry name" value="Na_Pro_sym"/>
    <property type="match status" value="1"/>
</dbReference>
<comment type="subcellular location">
    <subcellularLocation>
        <location evidence="1 14">Cell membrane</location>
        <topology evidence="1 14">Multi-pass membrane protein</topology>
    </subcellularLocation>
</comment>
<evidence type="ECO:0000256" key="5">
    <source>
        <dbReference type="ARBA" id="ARBA00022692"/>
    </source>
</evidence>
<dbReference type="PANTHER" id="PTHR48086">
    <property type="entry name" value="SODIUM/PROLINE SYMPORTER-RELATED"/>
    <property type="match status" value="1"/>
</dbReference>
<dbReference type="STRING" id="1121316.SAMN02745207_00175"/>
<evidence type="ECO:0000256" key="2">
    <source>
        <dbReference type="ARBA" id="ARBA00006434"/>
    </source>
</evidence>
<keyword evidence="6 14" id="KW-0769">Symport</keyword>
<comment type="catalytic activity">
    <reaction evidence="12">
        <text>L-proline(in) + Na(+)(in) = L-proline(out) + Na(+)(out)</text>
        <dbReference type="Rhea" id="RHEA:28967"/>
        <dbReference type="ChEBI" id="CHEBI:29101"/>
        <dbReference type="ChEBI" id="CHEBI:60039"/>
    </reaction>
</comment>
<feature type="transmembrane region" description="Helical" evidence="14">
    <location>
        <begin position="234"/>
        <end position="255"/>
    </location>
</feature>
<evidence type="ECO:0000256" key="6">
    <source>
        <dbReference type="ARBA" id="ARBA00022847"/>
    </source>
</evidence>
<evidence type="ECO:0000256" key="4">
    <source>
        <dbReference type="ARBA" id="ARBA00022475"/>
    </source>
</evidence>
<evidence type="ECO:0000256" key="10">
    <source>
        <dbReference type="ARBA" id="ARBA00023136"/>
    </source>
</evidence>
<dbReference type="GO" id="GO:0015824">
    <property type="term" value="P:proline transport"/>
    <property type="evidence" value="ECO:0007669"/>
    <property type="project" value="UniProtKB-UniRule"/>
</dbReference>
<feature type="transmembrane region" description="Helical" evidence="14">
    <location>
        <begin position="430"/>
        <end position="449"/>
    </location>
</feature>
<name>A0A1M5QMP8_9CLOT</name>
<dbReference type="InterPro" id="IPR001734">
    <property type="entry name" value="Na/solute_symporter"/>
</dbReference>
<dbReference type="InterPro" id="IPR038377">
    <property type="entry name" value="Na/Glc_symporter_sf"/>
</dbReference>
<feature type="transmembrane region" description="Helical" evidence="14">
    <location>
        <begin position="280"/>
        <end position="302"/>
    </location>
</feature>
<dbReference type="EMBL" id="FQXM01000002">
    <property type="protein sequence ID" value="SHH15000.1"/>
    <property type="molecule type" value="Genomic_DNA"/>
</dbReference>
<dbReference type="InterPro" id="IPR018212">
    <property type="entry name" value="Na/solute_symporter_CS"/>
</dbReference>
<sequence>MVEFNGTIVFMFVLYLLVMMAIGLIFYFKTKNLSDYVLGGRGLNGWVGSLSAQASDMSGWLLMGLPGYAYLSGMESIWIAIGLAVGTYFNWKLIAKRLRVYTEVAGDSLTLPNYFANRFRDKSNMLRIISALFILVFFLFYTASGFVSGAKLFSTVFGIAYSTALIIGALVIVSYTFLGGFMAVCWTDFFQGMMMFIAVLIVPVIGIFKMGGIGETTAALSSIDLNFLNALKTFDGGTISLISVISLLAWGLGYFGQPHILARFMGISNGKEIDKDRKIAMVWVVVSLVAAIVIGLVGRVYLPTALDGTNSEKIFMLMVNDMFHPAVAGFLLAAVLAAVMSTADSQLLVTASSLTEDFYKVMFRKNASEKELVWVSRIAVALVALIAFFLARDENSSILSLVAYAWAGFGATFGPTVIASLFWKRTTRNGALAGLISGGIVVIVWKQLSGGIFDVYEIVPAFIVSMVCIIIFSLIDKEPSKEIIDEFEKVEKAL</sequence>
<keyword evidence="7 14" id="KW-1133">Transmembrane helix</keyword>
<dbReference type="Pfam" id="PF00474">
    <property type="entry name" value="SSF"/>
    <property type="match status" value="1"/>
</dbReference>
<evidence type="ECO:0000313" key="15">
    <source>
        <dbReference type="EMBL" id="SHH15000.1"/>
    </source>
</evidence>
<dbReference type="GO" id="GO:0005298">
    <property type="term" value="F:proline:sodium symporter activity"/>
    <property type="evidence" value="ECO:0007669"/>
    <property type="project" value="UniProtKB-UniRule"/>
</dbReference>
<dbReference type="OrthoDB" id="9810181at2"/>
<feature type="transmembrane region" description="Helical" evidence="14">
    <location>
        <begin position="455"/>
        <end position="475"/>
    </location>
</feature>
<feature type="transmembrane region" description="Helical" evidence="14">
    <location>
        <begin position="193"/>
        <end position="214"/>
    </location>
</feature>
<gene>
    <name evidence="15" type="ORF">SAMN02745207_00175</name>
</gene>
<keyword evidence="8 14" id="KW-0915">Sodium</keyword>
<comment type="similarity">
    <text evidence="2 13">Belongs to the sodium:solute symporter (SSF) (TC 2.A.21) family.</text>
</comment>
<dbReference type="Gene3D" id="1.20.1730.10">
    <property type="entry name" value="Sodium/glucose cotransporter"/>
    <property type="match status" value="1"/>
</dbReference>
<keyword evidence="16" id="KW-1185">Reference proteome</keyword>
<feature type="transmembrane region" description="Helical" evidence="14">
    <location>
        <begin position="322"/>
        <end position="343"/>
    </location>
</feature>
<feature type="transmembrane region" description="Helical" evidence="14">
    <location>
        <begin position="403"/>
        <end position="423"/>
    </location>
</feature>
<evidence type="ECO:0000256" key="8">
    <source>
        <dbReference type="ARBA" id="ARBA00023053"/>
    </source>
</evidence>
<evidence type="ECO:0000256" key="12">
    <source>
        <dbReference type="ARBA" id="ARBA00033708"/>
    </source>
</evidence>
<feature type="transmembrane region" description="Helical" evidence="14">
    <location>
        <begin position="67"/>
        <end position="89"/>
    </location>
</feature>
<evidence type="ECO:0000256" key="3">
    <source>
        <dbReference type="ARBA" id="ARBA00022448"/>
    </source>
</evidence>
<evidence type="ECO:0000256" key="1">
    <source>
        <dbReference type="ARBA" id="ARBA00004651"/>
    </source>
</evidence>
<accession>A0A1M5QMP8</accession>